<name>A0A4P6ZJF6_9FLAO</name>
<feature type="signal peptide" evidence="1">
    <location>
        <begin position="1"/>
        <end position="18"/>
    </location>
</feature>
<dbReference type="AlphaFoldDB" id="A0A4P6ZJF6"/>
<dbReference type="OrthoDB" id="1271466at2"/>
<organism evidence="2 3">
    <name type="scientific">Chryseobacterium salivictor</name>
    <dbReference type="NCBI Taxonomy" id="2547600"/>
    <lineage>
        <taxon>Bacteria</taxon>
        <taxon>Pseudomonadati</taxon>
        <taxon>Bacteroidota</taxon>
        <taxon>Flavobacteriia</taxon>
        <taxon>Flavobacteriales</taxon>
        <taxon>Weeksellaceae</taxon>
        <taxon>Chryseobacterium group</taxon>
        <taxon>Chryseobacterium</taxon>
    </lineage>
</organism>
<dbReference type="Proteomes" id="UP000294419">
    <property type="component" value="Chromosome"/>
</dbReference>
<keyword evidence="1" id="KW-0732">Signal</keyword>
<evidence type="ECO:0000313" key="2">
    <source>
        <dbReference type="EMBL" id="QBO59535.1"/>
    </source>
</evidence>
<evidence type="ECO:0000256" key="1">
    <source>
        <dbReference type="SAM" id="SignalP"/>
    </source>
</evidence>
<protein>
    <recommendedName>
        <fullName evidence="4">DUF4141 domain-containing protein</fullName>
    </recommendedName>
</protein>
<dbReference type="RefSeq" id="WP_133440867.1">
    <property type="nucleotide sequence ID" value="NZ_CP037954.1"/>
</dbReference>
<dbReference type="KEGG" id="csal:NBC122_02734"/>
<accession>A0A4P6ZJF6</accession>
<proteinExistence type="predicted"/>
<feature type="chain" id="PRO_5020682659" description="DUF4141 domain-containing protein" evidence="1">
    <location>
        <begin position="19"/>
        <end position="222"/>
    </location>
</feature>
<dbReference type="EMBL" id="CP037954">
    <property type="protein sequence ID" value="QBO59535.1"/>
    <property type="molecule type" value="Genomic_DNA"/>
</dbReference>
<sequence length="222" mass="25664">MKKEIFATIALFGSFAFANTQTIVINDKLLTQVTKNQAVRLASNESFLNSYEKQKKLYDDVNQKIAQVVAIQEFIYSNLVNVNSVIKQGKRMYYLSKTFVQIGQNAQDVLSLSTQHPEYAILLNRYYIGATQELLQLKTELTRDILREDADFLMDPYDRELLIRNISTRAQLINGYLIAIKIRLKNAKSIPYIYQIPTISNYVNLDKMIIGDIMLKFNLIFK</sequence>
<reference evidence="2 3" key="1">
    <citation type="submission" date="2019-03" db="EMBL/GenBank/DDBJ databases">
        <authorList>
            <person name="Kim H."/>
            <person name="Yu S.-M."/>
        </authorList>
    </citation>
    <scope>NUCLEOTIDE SEQUENCE [LARGE SCALE GENOMIC DNA]</scope>
    <source>
        <strain evidence="2 3">NBC122</strain>
    </source>
</reference>
<evidence type="ECO:0000313" key="3">
    <source>
        <dbReference type="Proteomes" id="UP000294419"/>
    </source>
</evidence>
<evidence type="ECO:0008006" key="4">
    <source>
        <dbReference type="Google" id="ProtNLM"/>
    </source>
</evidence>
<keyword evidence="3" id="KW-1185">Reference proteome</keyword>
<gene>
    <name evidence="2" type="ORF">NBC122_02734</name>
</gene>